<dbReference type="InterPro" id="IPR029058">
    <property type="entry name" value="AB_hydrolase_fold"/>
</dbReference>
<dbReference type="InterPro" id="IPR050471">
    <property type="entry name" value="AB_hydrolase"/>
</dbReference>
<sequence>MFVDVDGAQFFVVSFGRGPRTLVGIGGWTGSWEVWADVFGVLSQHWRTVGIDHRGTGVTLAATEGVTFAQMADDLLAVLDQLGIEQCVLAAESSGAATAITAVAQQPHRFSGLVLSGGLYFQPPTNEPSPFLLGLQAAYETAVDQFIRASLPETNDPALIAWTRKILLRADQTAAVDLYKLTLGLDLRPLLPQITLPTLLLHGDADRMVPLASSQWLASQLAQGQLHALPGAGHAPMITFPQAVAAAIEGFFKT</sequence>
<dbReference type="PRINTS" id="PR00111">
    <property type="entry name" value="ABHYDROLASE"/>
</dbReference>
<reference evidence="2" key="1">
    <citation type="submission" date="2012-09" db="EMBL/GenBank/DDBJ databases">
        <title>Metagenomic Characterization of a Microbial Community in Wastewater Detects High Levels of Antibiotic Resistance.</title>
        <authorList>
            <person name="Abrams M."/>
            <person name="Caldwell A."/>
            <person name="Vandaei E."/>
            <person name="Lee W."/>
            <person name="Perrott J."/>
            <person name="Khan S.Y."/>
            <person name="Ta J."/>
            <person name="Romero D."/>
            <person name="Nguyen V."/>
            <person name="Pourmand N."/>
            <person name="Ouverney C.C."/>
        </authorList>
    </citation>
    <scope>NUCLEOTIDE SEQUENCE</scope>
</reference>
<protein>
    <submittedName>
        <fullName evidence="2">Alpha/beta hydrolase fold protein</fullName>
    </submittedName>
</protein>
<name>L7VZZ0_9BACT</name>
<keyword evidence="2" id="KW-0378">Hydrolase</keyword>
<evidence type="ECO:0000259" key="1">
    <source>
        <dbReference type="Pfam" id="PF00561"/>
    </source>
</evidence>
<dbReference type="InterPro" id="IPR000073">
    <property type="entry name" value="AB_hydrolase_1"/>
</dbReference>
<evidence type="ECO:0000313" key="2">
    <source>
        <dbReference type="EMBL" id="AGC72708.1"/>
    </source>
</evidence>
<organism evidence="2">
    <name type="scientific">uncultured bacterium A1Q1_fos_2111</name>
    <dbReference type="NCBI Taxonomy" id="1256563"/>
    <lineage>
        <taxon>Bacteria</taxon>
        <taxon>environmental samples</taxon>
    </lineage>
</organism>
<dbReference type="Pfam" id="PF00561">
    <property type="entry name" value="Abhydrolase_1"/>
    <property type="match status" value="1"/>
</dbReference>
<dbReference type="PANTHER" id="PTHR43433:SF5">
    <property type="entry name" value="AB HYDROLASE-1 DOMAIN-CONTAINING PROTEIN"/>
    <property type="match status" value="1"/>
</dbReference>
<dbReference type="SUPFAM" id="SSF53474">
    <property type="entry name" value="alpha/beta-Hydrolases"/>
    <property type="match status" value="1"/>
</dbReference>
<accession>L7VZZ0</accession>
<dbReference type="AlphaFoldDB" id="L7VZZ0"/>
<dbReference type="Gene3D" id="3.40.50.1820">
    <property type="entry name" value="alpha/beta hydrolase"/>
    <property type="match status" value="1"/>
</dbReference>
<dbReference type="EMBL" id="JX649910">
    <property type="protein sequence ID" value="AGC72708.1"/>
    <property type="molecule type" value="Genomic_DNA"/>
</dbReference>
<dbReference type="GO" id="GO:0016787">
    <property type="term" value="F:hydrolase activity"/>
    <property type="evidence" value="ECO:0007669"/>
    <property type="project" value="UniProtKB-KW"/>
</dbReference>
<feature type="domain" description="AB hydrolase-1" evidence="1">
    <location>
        <begin position="22"/>
        <end position="239"/>
    </location>
</feature>
<dbReference type="PANTHER" id="PTHR43433">
    <property type="entry name" value="HYDROLASE, ALPHA/BETA FOLD FAMILY PROTEIN"/>
    <property type="match status" value="1"/>
</dbReference>
<proteinExistence type="predicted"/>